<feature type="transmembrane region" description="Helical" evidence="2">
    <location>
        <begin position="390"/>
        <end position="411"/>
    </location>
</feature>
<feature type="transmembrane region" description="Helical" evidence="2">
    <location>
        <begin position="85"/>
        <end position="104"/>
    </location>
</feature>
<dbReference type="RefSeq" id="XP_018327116.1">
    <property type="nucleotide sequence ID" value="XM_018471614.1"/>
</dbReference>
<dbReference type="Proteomes" id="UP000192223">
    <property type="component" value="Unplaced"/>
</dbReference>
<feature type="transmembrane region" description="Helical" evidence="2">
    <location>
        <begin position="142"/>
        <end position="162"/>
    </location>
</feature>
<dbReference type="GO" id="GO:0008028">
    <property type="term" value="F:monocarboxylic acid transmembrane transporter activity"/>
    <property type="evidence" value="ECO:0007669"/>
    <property type="project" value="TreeGrafter"/>
</dbReference>
<feature type="transmembrane region" description="Helical" evidence="2">
    <location>
        <begin position="110"/>
        <end position="130"/>
    </location>
</feature>
<dbReference type="Pfam" id="PF07690">
    <property type="entry name" value="MFS_1"/>
    <property type="match status" value="1"/>
</dbReference>
<dbReference type="InParanoid" id="A0A1W4WT86"/>
<feature type="transmembrane region" description="Helical" evidence="2">
    <location>
        <begin position="265"/>
        <end position="290"/>
    </location>
</feature>
<keyword evidence="2" id="KW-1133">Transmembrane helix</keyword>
<evidence type="ECO:0000259" key="3">
    <source>
        <dbReference type="PROSITE" id="PS50850"/>
    </source>
</evidence>
<accession>A0A1W4WT86</accession>
<dbReference type="SUPFAM" id="SSF103473">
    <property type="entry name" value="MFS general substrate transporter"/>
    <property type="match status" value="1"/>
</dbReference>
<dbReference type="GeneID" id="108738261"/>
<evidence type="ECO:0000313" key="5">
    <source>
        <dbReference type="RefSeq" id="XP_018327116.1"/>
    </source>
</evidence>
<dbReference type="PROSITE" id="PS50850">
    <property type="entry name" value="MFS"/>
    <property type="match status" value="1"/>
</dbReference>
<feature type="transmembrane region" description="Helical" evidence="2">
    <location>
        <begin position="352"/>
        <end position="378"/>
    </location>
</feature>
<dbReference type="PANTHER" id="PTHR11360">
    <property type="entry name" value="MONOCARBOXYLATE TRANSPORTER"/>
    <property type="match status" value="1"/>
</dbReference>
<dbReference type="AlphaFoldDB" id="A0A1W4WT86"/>
<comment type="subcellular location">
    <subcellularLocation>
        <location evidence="1">Membrane</location>
        <topology evidence="1">Multi-pass membrane protein</topology>
    </subcellularLocation>
</comment>
<name>A0A1W4WT86_AGRPL</name>
<dbReference type="InterPro" id="IPR050327">
    <property type="entry name" value="Proton-linked_MCT"/>
</dbReference>
<evidence type="ECO:0000256" key="1">
    <source>
        <dbReference type="ARBA" id="ARBA00004141"/>
    </source>
</evidence>
<dbReference type="STRING" id="224129.A0A1W4WT86"/>
<dbReference type="OrthoDB" id="8055603at2759"/>
<dbReference type="Gene3D" id="1.20.1250.20">
    <property type="entry name" value="MFS general substrate transporter like domains"/>
    <property type="match status" value="1"/>
</dbReference>
<feature type="transmembrane region" description="Helical" evidence="2">
    <location>
        <begin position="174"/>
        <end position="192"/>
    </location>
</feature>
<dbReference type="InterPro" id="IPR011701">
    <property type="entry name" value="MFS"/>
</dbReference>
<feature type="transmembrane region" description="Helical" evidence="2">
    <location>
        <begin position="15"/>
        <end position="33"/>
    </location>
</feature>
<feature type="transmembrane region" description="Helical" evidence="2">
    <location>
        <begin position="53"/>
        <end position="73"/>
    </location>
</feature>
<dbReference type="KEGG" id="apln:108738261"/>
<organism evidence="4 5">
    <name type="scientific">Agrilus planipennis</name>
    <name type="common">Emerald ash borer</name>
    <name type="synonym">Agrilus marcopoli</name>
    <dbReference type="NCBI Taxonomy" id="224129"/>
    <lineage>
        <taxon>Eukaryota</taxon>
        <taxon>Metazoa</taxon>
        <taxon>Ecdysozoa</taxon>
        <taxon>Arthropoda</taxon>
        <taxon>Hexapoda</taxon>
        <taxon>Insecta</taxon>
        <taxon>Pterygota</taxon>
        <taxon>Neoptera</taxon>
        <taxon>Endopterygota</taxon>
        <taxon>Coleoptera</taxon>
        <taxon>Polyphaga</taxon>
        <taxon>Elateriformia</taxon>
        <taxon>Buprestoidea</taxon>
        <taxon>Buprestidae</taxon>
        <taxon>Agrilinae</taxon>
        <taxon>Agrilus</taxon>
    </lineage>
</organism>
<evidence type="ECO:0000313" key="4">
    <source>
        <dbReference type="Proteomes" id="UP000192223"/>
    </source>
</evidence>
<feature type="transmembrane region" description="Helical" evidence="2">
    <location>
        <begin position="423"/>
        <end position="443"/>
    </location>
</feature>
<dbReference type="InterPro" id="IPR020846">
    <property type="entry name" value="MFS_dom"/>
</dbReference>
<dbReference type="PANTHER" id="PTHR11360:SF229">
    <property type="entry name" value="AGAP007601-PA"/>
    <property type="match status" value="1"/>
</dbReference>
<feature type="domain" description="Major facilitator superfamily (MFS) profile" evidence="3">
    <location>
        <begin position="1"/>
        <end position="452"/>
    </location>
</feature>
<evidence type="ECO:0000256" key="2">
    <source>
        <dbReference type="SAM" id="Phobius"/>
    </source>
</evidence>
<dbReference type="GO" id="GO:0016020">
    <property type="term" value="C:membrane"/>
    <property type="evidence" value="ECO:0007669"/>
    <property type="project" value="UniProtKB-SubCell"/>
</dbReference>
<sequence length="459" mass="50762">MSSVKQKMLPPDGGWGWWVVIGGAIVNMANLSLSSQYGLIYGQNMEEMGYRTVGVGFVMNVNTMLLNISGLIIGPFLKIYPKRGIAVLGVLFSSAGMIVSSMASNIFLLLFSYGFLVGVGRGILVPTIFVTITDYFDKKKSYAIGWSLVGTSIGQLLMPLLVEHLLREFGYKGTVLILGAVCLNALPGTLFFHPVAWHLKEDCDKSEGSLLLLGRNSTVKYSKYDCSSEEESQRSDQTNLGAQEISKWRKFVNHFDLTLLKDLKFVHIIFGTSVTNTCNLTFGMLLPFTLMNDKGLLISDVALCMSLQSAADIVGRITIPLLAKGVQIRVSFLLGMILIAFTRSAFIEQSNYKIIIGVIMLSGYLRAATVLNQNLILVEHLGDQSRLPSAIGLSMLFKGISVLLLGEVFGFARDYFQSYRLCIHIQSLVLITISISWIIELLIARYQLNIERNTDDNDK</sequence>
<keyword evidence="4" id="KW-1185">Reference proteome</keyword>
<gene>
    <name evidence="5" type="primary">LOC108738261</name>
</gene>
<reference evidence="5" key="1">
    <citation type="submission" date="2025-08" db="UniProtKB">
        <authorList>
            <consortium name="RefSeq"/>
        </authorList>
    </citation>
    <scope>IDENTIFICATION</scope>
    <source>
        <tissue evidence="5">Entire body</tissue>
    </source>
</reference>
<dbReference type="InterPro" id="IPR036259">
    <property type="entry name" value="MFS_trans_sf"/>
</dbReference>
<feature type="transmembrane region" description="Helical" evidence="2">
    <location>
        <begin position="326"/>
        <end position="346"/>
    </location>
</feature>
<protein>
    <submittedName>
        <fullName evidence="5">Monocarboxylate transporter 3-like isoform X1</fullName>
    </submittedName>
</protein>
<keyword evidence="2" id="KW-0812">Transmembrane</keyword>
<keyword evidence="2" id="KW-0472">Membrane</keyword>
<proteinExistence type="predicted"/>